<dbReference type="RefSeq" id="WP_112884415.1">
    <property type="nucleotide sequence ID" value="NZ_QLUW01000004.1"/>
</dbReference>
<keyword evidence="1" id="KW-0732">Signal</keyword>
<organism evidence="2 3">
    <name type="scientific">Paenibacillus montanisoli</name>
    <dbReference type="NCBI Taxonomy" id="2081970"/>
    <lineage>
        <taxon>Bacteria</taxon>
        <taxon>Bacillati</taxon>
        <taxon>Bacillota</taxon>
        <taxon>Bacilli</taxon>
        <taxon>Bacillales</taxon>
        <taxon>Paenibacillaceae</taxon>
        <taxon>Paenibacillus</taxon>
    </lineage>
</organism>
<feature type="signal peptide" evidence="1">
    <location>
        <begin position="1"/>
        <end position="19"/>
    </location>
</feature>
<evidence type="ECO:0008006" key="4">
    <source>
        <dbReference type="Google" id="ProtNLM"/>
    </source>
</evidence>
<dbReference type="OrthoDB" id="1912519at2"/>
<comment type="caution">
    <text evidence="2">The sequence shown here is derived from an EMBL/GenBank/DDBJ whole genome shotgun (WGS) entry which is preliminary data.</text>
</comment>
<name>A0A328TVV4_9BACL</name>
<evidence type="ECO:0000256" key="1">
    <source>
        <dbReference type="SAM" id="SignalP"/>
    </source>
</evidence>
<proteinExistence type="predicted"/>
<keyword evidence="3" id="KW-1185">Reference proteome</keyword>
<reference evidence="2 3" key="1">
    <citation type="submission" date="2018-06" db="EMBL/GenBank/DDBJ databases">
        <title>Paenibacillus montanisoli sp. nov., isolated from mountain area soil.</title>
        <authorList>
            <person name="Wu M."/>
        </authorList>
    </citation>
    <scope>NUCLEOTIDE SEQUENCE [LARGE SCALE GENOMIC DNA]</scope>
    <source>
        <strain evidence="2 3">RA17</strain>
    </source>
</reference>
<dbReference type="EMBL" id="QLUW01000004">
    <property type="protein sequence ID" value="RAP74627.1"/>
    <property type="molecule type" value="Genomic_DNA"/>
</dbReference>
<dbReference type="PROSITE" id="PS51257">
    <property type="entry name" value="PROKAR_LIPOPROTEIN"/>
    <property type="match status" value="1"/>
</dbReference>
<feature type="chain" id="PRO_5039575442" description="Lipoprotein SmpA/OmlA domain-containing protein" evidence="1">
    <location>
        <begin position="20"/>
        <end position="161"/>
    </location>
</feature>
<accession>A0A328TVV4</accession>
<dbReference type="Proteomes" id="UP000249260">
    <property type="component" value="Unassembled WGS sequence"/>
</dbReference>
<dbReference type="AlphaFoldDB" id="A0A328TVV4"/>
<evidence type="ECO:0000313" key="2">
    <source>
        <dbReference type="EMBL" id="RAP74627.1"/>
    </source>
</evidence>
<sequence length="161" mass="17831">MKRWLVGMMLLCGAAMLLAGCGGKSKTPLTYIDLVHSTDLSQELNEKVRLGVSEQELVTQAGKPERTLNNGRIFMFMYENFQYSSLDNVVLAYSPGPKLATAKGVKLGSAREGVEKMYGNSFYTRGDAMGYIDKDKRLALEFAIKNDRVAAITLSSLKLYE</sequence>
<evidence type="ECO:0000313" key="3">
    <source>
        <dbReference type="Proteomes" id="UP000249260"/>
    </source>
</evidence>
<protein>
    <recommendedName>
        <fullName evidence="4">Lipoprotein SmpA/OmlA domain-containing protein</fullName>
    </recommendedName>
</protein>
<gene>
    <name evidence="2" type="ORF">DL346_21475</name>
</gene>